<evidence type="ECO:0000313" key="1">
    <source>
        <dbReference type="EMBL" id="KAK4016870.1"/>
    </source>
</evidence>
<keyword evidence="2" id="KW-1185">Reference proteome</keyword>
<name>A0ABQ9ZW37_9CRUS</name>
<dbReference type="EMBL" id="JAOYFB010000005">
    <property type="protein sequence ID" value="KAK4016870.1"/>
    <property type="molecule type" value="Genomic_DNA"/>
</dbReference>
<gene>
    <name evidence="1" type="ORF">OUZ56_031836</name>
</gene>
<sequence length="116" mass="13208">MVDWSIENLVKWIVCSRNSWFIRCVLVVRSLVFTNGDLFHKLPRQTPTHTTMGYKATIISGGPNSVYVVYAPLYNPINFRLRSSSAENLFGKQILNKELGGTVERKIFAMGNLRSK</sequence>
<organism evidence="1 2">
    <name type="scientific">Daphnia magna</name>
    <dbReference type="NCBI Taxonomy" id="35525"/>
    <lineage>
        <taxon>Eukaryota</taxon>
        <taxon>Metazoa</taxon>
        <taxon>Ecdysozoa</taxon>
        <taxon>Arthropoda</taxon>
        <taxon>Crustacea</taxon>
        <taxon>Branchiopoda</taxon>
        <taxon>Diplostraca</taxon>
        <taxon>Cladocera</taxon>
        <taxon>Anomopoda</taxon>
        <taxon>Daphniidae</taxon>
        <taxon>Daphnia</taxon>
    </lineage>
</organism>
<evidence type="ECO:0000313" key="2">
    <source>
        <dbReference type="Proteomes" id="UP001234178"/>
    </source>
</evidence>
<reference evidence="1 2" key="1">
    <citation type="journal article" date="2023" name="Nucleic Acids Res.">
        <title>The hologenome of Daphnia magna reveals possible DNA methylation and microbiome-mediated evolution of the host genome.</title>
        <authorList>
            <person name="Chaturvedi A."/>
            <person name="Li X."/>
            <person name="Dhandapani V."/>
            <person name="Marshall H."/>
            <person name="Kissane S."/>
            <person name="Cuenca-Cambronero M."/>
            <person name="Asole G."/>
            <person name="Calvet F."/>
            <person name="Ruiz-Romero M."/>
            <person name="Marangio P."/>
            <person name="Guigo R."/>
            <person name="Rago D."/>
            <person name="Mirbahai L."/>
            <person name="Eastwood N."/>
            <person name="Colbourne J.K."/>
            <person name="Zhou J."/>
            <person name="Mallon E."/>
            <person name="Orsini L."/>
        </authorList>
    </citation>
    <scope>NUCLEOTIDE SEQUENCE [LARGE SCALE GENOMIC DNA]</scope>
    <source>
        <strain evidence="1">LRV0_1</strain>
    </source>
</reference>
<accession>A0ABQ9ZW37</accession>
<proteinExistence type="predicted"/>
<protein>
    <submittedName>
        <fullName evidence="1">Uncharacterized protein</fullName>
    </submittedName>
</protein>
<dbReference type="Proteomes" id="UP001234178">
    <property type="component" value="Unassembled WGS sequence"/>
</dbReference>
<comment type="caution">
    <text evidence="1">The sequence shown here is derived from an EMBL/GenBank/DDBJ whole genome shotgun (WGS) entry which is preliminary data.</text>
</comment>